<evidence type="ECO:0000256" key="4">
    <source>
        <dbReference type="SAM" id="MobiDB-lite"/>
    </source>
</evidence>
<dbReference type="PRINTS" id="PR00344">
    <property type="entry name" value="BCTRLSENSOR"/>
</dbReference>
<dbReference type="SMART" id="SM00388">
    <property type="entry name" value="HisKA"/>
    <property type="match status" value="1"/>
</dbReference>
<feature type="domain" description="Histidine kinase" evidence="6">
    <location>
        <begin position="212"/>
        <end position="428"/>
    </location>
</feature>
<reference evidence="7 8" key="1">
    <citation type="submission" date="2017-06" db="EMBL/GenBank/DDBJ databases">
        <authorList>
            <person name="Kim H.J."/>
            <person name="Triplett B.A."/>
        </authorList>
    </citation>
    <scope>NUCLEOTIDE SEQUENCE [LARGE SCALE GENOMIC DNA]</scope>
    <source>
        <strain evidence="7 8">DSM 14713</strain>
    </source>
</reference>
<sequence>MRAPGLEEAPELHLKRINGRVKGFIFALVTLDVLVMMGAYWGHWKTFGIVLALGLTATGVNLLLTRDFFAEFSEAASSRETLRVGLNLVITAGYGHFTGWIFPVWFFLPLNSLWVRHALHPRHRAYMYVMFVAITLFALFEGSPPTVSITMLLLSVLITGTSGAYLELTAHTVGGLSRRQEELAHSLTELDLTHRRAREQERLSSLGMLAAGIAHEINNPMSYVKSNLHALQHELRGQAELPPGLREYAVEVLPETLEGVQRVCSIVADLRRFAKGDPEALIPYDLNEEVQTALRITRGRLQAHCDVEVSLEPLQPMLGHPRQISQVVVNLLLNAAQAMKRRGQVFVSTRPDGEDDVVLTVRDTGEGMGPDVLAHLFQPFFTTRPEGEGTGLGLAVVHGIITSHGGRVRVESTVGEGSTFVVRLPRVPPFTFTRQEPESPAENSETSGRVSQARAH</sequence>
<evidence type="ECO:0000256" key="5">
    <source>
        <dbReference type="SAM" id="Phobius"/>
    </source>
</evidence>
<evidence type="ECO:0000313" key="8">
    <source>
        <dbReference type="Proteomes" id="UP000217289"/>
    </source>
</evidence>
<feature type="transmembrane region" description="Helical" evidence="5">
    <location>
        <begin position="125"/>
        <end position="140"/>
    </location>
</feature>
<protein>
    <recommendedName>
        <fullName evidence="2">histidine kinase</fullName>
        <ecNumber evidence="2">2.7.13.3</ecNumber>
    </recommendedName>
</protein>
<dbReference type="InterPro" id="IPR005467">
    <property type="entry name" value="His_kinase_dom"/>
</dbReference>
<keyword evidence="5" id="KW-0472">Membrane</keyword>
<dbReference type="Pfam" id="PF02518">
    <property type="entry name" value="HATPase_c"/>
    <property type="match status" value="1"/>
</dbReference>
<name>A0A250IG07_9BACT</name>
<comment type="catalytic activity">
    <reaction evidence="1">
        <text>ATP + protein L-histidine = ADP + protein N-phospho-L-histidine.</text>
        <dbReference type="EC" id="2.7.13.3"/>
    </reaction>
</comment>
<evidence type="ECO:0000259" key="6">
    <source>
        <dbReference type="PROSITE" id="PS50109"/>
    </source>
</evidence>
<accession>A0A250IG07</accession>
<dbReference type="InterPro" id="IPR004358">
    <property type="entry name" value="Sig_transdc_His_kin-like_C"/>
</dbReference>
<dbReference type="InterPro" id="IPR003661">
    <property type="entry name" value="HisK_dim/P_dom"/>
</dbReference>
<feature type="transmembrane region" description="Helical" evidence="5">
    <location>
        <begin position="47"/>
        <end position="64"/>
    </location>
</feature>
<feature type="transmembrane region" description="Helical" evidence="5">
    <location>
        <begin position="84"/>
        <end position="105"/>
    </location>
</feature>
<dbReference type="InterPro" id="IPR036097">
    <property type="entry name" value="HisK_dim/P_sf"/>
</dbReference>
<dbReference type="CDD" id="cd00082">
    <property type="entry name" value="HisKA"/>
    <property type="match status" value="1"/>
</dbReference>
<keyword evidence="3" id="KW-0597">Phosphoprotein</keyword>
<dbReference type="RefSeq" id="WP_095978570.1">
    <property type="nucleotide sequence ID" value="NZ_CP022163.1"/>
</dbReference>
<keyword evidence="5" id="KW-1133">Transmembrane helix</keyword>
<dbReference type="Pfam" id="PF00512">
    <property type="entry name" value="HisKA"/>
    <property type="match status" value="1"/>
</dbReference>
<dbReference type="AlphaFoldDB" id="A0A250IG07"/>
<dbReference type="SUPFAM" id="SSF55874">
    <property type="entry name" value="ATPase domain of HSP90 chaperone/DNA topoisomerase II/histidine kinase"/>
    <property type="match status" value="1"/>
</dbReference>
<feature type="region of interest" description="Disordered" evidence="4">
    <location>
        <begin position="431"/>
        <end position="456"/>
    </location>
</feature>
<evidence type="ECO:0000313" key="7">
    <source>
        <dbReference type="EMBL" id="ATB30081.1"/>
    </source>
</evidence>
<keyword evidence="7" id="KW-0808">Transferase</keyword>
<dbReference type="GO" id="GO:0000155">
    <property type="term" value="F:phosphorelay sensor kinase activity"/>
    <property type="evidence" value="ECO:0007669"/>
    <property type="project" value="InterPro"/>
</dbReference>
<dbReference type="SUPFAM" id="SSF47384">
    <property type="entry name" value="Homodimeric domain of signal transducing histidine kinase"/>
    <property type="match status" value="1"/>
</dbReference>
<feature type="transmembrane region" description="Helical" evidence="5">
    <location>
        <begin position="21"/>
        <end position="41"/>
    </location>
</feature>
<dbReference type="InterPro" id="IPR036890">
    <property type="entry name" value="HATPase_C_sf"/>
</dbReference>
<dbReference type="OrthoDB" id="9769169at2"/>
<dbReference type="PANTHER" id="PTHR43065:SF50">
    <property type="entry name" value="HISTIDINE KINASE"/>
    <property type="match status" value="1"/>
</dbReference>
<organism evidence="7 8">
    <name type="scientific">Melittangium boletus DSM 14713</name>
    <dbReference type="NCBI Taxonomy" id="1294270"/>
    <lineage>
        <taxon>Bacteria</taxon>
        <taxon>Pseudomonadati</taxon>
        <taxon>Myxococcota</taxon>
        <taxon>Myxococcia</taxon>
        <taxon>Myxococcales</taxon>
        <taxon>Cystobacterineae</taxon>
        <taxon>Archangiaceae</taxon>
        <taxon>Melittangium</taxon>
    </lineage>
</organism>
<dbReference type="Gene3D" id="3.30.565.10">
    <property type="entry name" value="Histidine kinase-like ATPase, C-terminal domain"/>
    <property type="match status" value="1"/>
</dbReference>
<dbReference type="PROSITE" id="PS50109">
    <property type="entry name" value="HIS_KIN"/>
    <property type="match status" value="1"/>
</dbReference>
<evidence type="ECO:0000256" key="2">
    <source>
        <dbReference type="ARBA" id="ARBA00012438"/>
    </source>
</evidence>
<dbReference type="EC" id="2.7.13.3" evidence="2"/>
<keyword evidence="7" id="KW-0418">Kinase</keyword>
<feature type="transmembrane region" description="Helical" evidence="5">
    <location>
        <begin position="147"/>
        <end position="166"/>
    </location>
</feature>
<dbReference type="EMBL" id="CP022163">
    <property type="protein sequence ID" value="ATB30081.1"/>
    <property type="molecule type" value="Genomic_DNA"/>
</dbReference>
<keyword evidence="5" id="KW-0812">Transmembrane</keyword>
<evidence type="ECO:0000256" key="3">
    <source>
        <dbReference type="ARBA" id="ARBA00022553"/>
    </source>
</evidence>
<dbReference type="Proteomes" id="UP000217289">
    <property type="component" value="Chromosome"/>
</dbReference>
<dbReference type="Gene3D" id="1.10.287.130">
    <property type="match status" value="1"/>
</dbReference>
<feature type="compositionally biased region" description="Polar residues" evidence="4">
    <location>
        <begin position="441"/>
        <end position="450"/>
    </location>
</feature>
<keyword evidence="8" id="KW-1185">Reference proteome</keyword>
<gene>
    <name evidence="7" type="ORF">MEBOL_003536</name>
</gene>
<dbReference type="SMART" id="SM00387">
    <property type="entry name" value="HATPase_c"/>
    <property type="match status" value="1"/>
</dbReference>
<dbReference type="InterPro" id="IPR003594">
    <property type="entry name" value="HATPase_dom"/>
</dbReference>
<dbReference type="PANTHER" id="PTHR43065">
    <property type="entry name" value="SENSOR HISTIDINE KINASE"/>
    <property type="match status" value="1"/>
</dbReference>
<evidence type="ECO:0000256" key="1">
    <source>
        <dbReference type="ARBA" id="ARBA00000085"/>
    </source>
</evidence>
<proteinExistence type="predicted"/>
<dbReference type="KEGG" id="mbd:MEBOL_003536"/>